<comment type="caution">
    <text evidence="1">The sequence shown here is derived from an EMBL/GenBank/DDBJ whole genome shotgun (WGS) entry which is preliminary data.</text>
</comment>
<keyword evidence="2" id="KW-1185">Reference proteome</keyword>
<organism evidence="1 2">
    <name type="scientific">Trichogramma kaykai</name>
    <dbReference type="NCBI Taxonomy" id="54128"/>
    <lineage>
        <taxon>Eukaryota</taxon>
        <taxon>Metazoa</taxon>
        <taxon>Ecdysozoa</taxon>
        <taxon>Arthropoda</taxon>
        <taxon>Hexapoda</taxon>
        <taxon>Insecta</taxon>
        <taxon>Pterygota</taxon>
        <taxon>Neoptera</taxon>
        <taxon>Endopterygota</taxon>
        <taxon>Hymenoptera</taxon>
        <taxon>Apocrita</taxon>
        <taxon>Proctotrupomorpha</taxon>
        <taxon>Chalcidoidea</taxon>
        <taxon>Trichogrammatidae</taxon>
        <taxon>Trichogramma</taxon>
    </lineage>
</organism>
<name>A0ABD2XDJ9_9HYME</name>
<evidence type="ECO:0000313" key="1">
    <source>
        <dbReference type="EMBL" id="KAL3402852.1"/>
    </source>
</evidence>
<sequence length="168" mass="19119">MHTAADGAVAALRQGRYRERERVYSDSFSARRDSRISNWFLGLTIDCIVCLCLSRFTYGKCNNDNANTLLDIYPDSYFIFHDEETDNAQNDDDCANDGSSNLYENNDGLTRNLNSLYRRVYKTLYFARLDSFDGLISPTYVDVCGARGEEDSYTLLGKREASSSEFLV</sequence>
<proteinExistence type="predicted"/>
<dbReference type="Proteomes" id="UP001627154">
    <property type="component" value="Unassembled WGS sequence"/>
</dbReference>
<dbReference type="EMBL" id="JBJJXI010000032">
    <property type="protein sequence ID" value="KAL3402852.1"/>
    <property type="molecule type" value="Genomic_DNA"/>
</dbReference>
<evidence type="ECO:0000313" key="2">
    <source>
        <dbReference type="Proteomes" id="UP001627154"/>
    </source>
</evidence>
<reference evidence="1 2" key="1">
    <citation type="journal article" date="2024" name="bioRxiv">
        <title>A reference genome for Trichogramma kaykai: A tiny desert-dwelling parasitoid wasp with competing sex-ratio distorters.</title>
        <authorList>
            <person name="Culotta J."/>
            <person name="Lindsey A.R."/>
        </authorList>
    </citation>
    <scope>NUCLEOTIDE SEQUENCE [LARGE SCALE GENOMIC DNA]</scope>
    <source>
        <strain evidence="1 2">KSX58</strain>
    </source>
</reference>
<protein>
    <submittedName>
        <fullName evidence="1">Uncharacterized protein</fullName>
    </submittedName>
</protein>
<gene>
    <name evidence="1" type="ORF">TKK_004021</name>
</gene>
<accession>A0ABD2XDJ9</accession>
<dbReference type="AlphaFoldDB" id="A0ABD2XDJ9"/>